<reference evidence="4" key="2">
    <citation type="submission" date="2021-03" db="UniProtKB">
        <authorList>
            <consortium name="EnsemblPlants"/>
        </authorList>
    </citation>
    <scope>IDENTIFICATION</scope>
</reference>
<dbReference type="PANTHER" id="PTHR33155:SF27">
    <property type="entry name" value="FANTASTIC FOUR-LIKE PROTEIN (DUF3049)"/>
    <property type="match status" value="1"/>
</dbReference>
<name>A0A803KP97_CHEQI</name>
<feature type="compositionally biased region" description="Acidic residues" evidence="2">
    <location>
        <begin position="175"/>
        <end position="196"/>
    </location>
</feature>
<dbReference type="Gramene" id="AUR62000853-RA">
    <property type="protein sequence ID" value="AUR62000853-RA:cds"/>
    <property type="gene ID" value="AUR62000853"/>
</dbReference>
<dbReference type="Proteomes" id="UP000596660">
    <property type="component" value="Unplaced"/>
</dbReference>
<dbReference type="InterPro" id="IPR021410">
    <property type="entry name" value="FAF"/>
</dbReference>
<evidence type="ECO:0000313" key="5">
    <source>
        <dbReference type="Proteomes" id="UP000596660"/>
    </source>
</evidence>
<protein>
    <recommendedName>
        <fullName evidence="3">FAF domain-containing protein</fullName>
    </recommendedName>
</protein>
<proteinExistence type="inferred from homology"/>
<feature type="region of interest" description="Disordered" evidence="2">
    <location>
        <begin position="170"/>
        <end position="203"/>
    </location>
</feature>
<evidence type="ECO:0000313" key="4">
    <source>
        <dbReference type="EnsemblPlants" id="AUR62000853-RA:cds"/>
    </source>
</evidence>
<evidence type="ECO:0000259" key="3">
    <source>
        <dbReference type="Pfam" id="PF11250"/>
    </source>
</evidence>
<dbReference type="EnsemblPlants" id="AUR62000853-RA">
    <property type="protein sequence ID" value="AUR62000853-RA:cds"/>
    <property type="gene ID" value="AUR62000853"/>
</dbReference>
<sequence length="203" mass="22090">MTSICRNNSVNSFFGLPPPSLEEDHFSQAFHQTLGGCSSLLPPSQTPCNFTLAVDNHNNPLKPIEAIAGSPAVSAAGDKGNSAHIDLMSCTESIGFESSDEMISSFDDLGRNCCRNYDGESSSSENGRRNFVLKSVRNEGRLEIIGVMIEHPEILCATRDNGRLRMHLVKSAGVSDDEEDDGDDTEEVENEEEETAEFSRSLS</sequence>
<feature type="domain" description="FAF" evidence="3">
    <location>
        <begin position="128"/>
        <end position="168"/>
    </location>
</feature>
<reference evidence="4" key="1">
    <citation type="journal article" date="2017" name="Nature">
        <title>The genome of Chenopodium quinoa.</title>
        <authorList>
            <person name="Jarvis D.E."/>
            <person name="Ho Y.S."/>
            <person name="Lightfoot D.J."/>
            <person name="Schmoeckel S.M."/>
            <person name="Li B."/>
            <person name="Borm T.J.A."/>
            <person name="Ohyanagi H."/>
            <person name="Mineta K."/>
            <person name="Michell C.T."/>
            <person name="Saber N."/>
            <person name="Kharbatia N.M."/>
            <person name="Rupper R.R."/>
            <person name="Sharp A.R."/>
            <person name="Dally N."/>
            <person name="Boughton B.A."/>
            <person name="Woo Y.H."/>
            <person name="Gao G."/>
            <person name="Schijlen E.G.W.M."/>
            <person name="Guo X."/>
            <person name="Momin A.A."/>
            <person name="Negrao S."/>
            <person name="Al-Babili S."/>
            <person name="Gehring C."/>
            <person name="Roessner U."/>
            <person name="Jung C."/>
            <person name="Murphy K."/>
            <person name="Arold S.T."/>
            <person name="Gojobori T."/>
            <person name="van der Linden C.G."/>
            <person name="van Loo E.N."/>
            <person name="Jellen E.N."/>
            <person name="Maughan P.J."/>
            <person name="Tester M."/>
        </authorList>
    </citation>
    <scope>NUCLEOTIDE SEQUENCE [LARGE SCALE GENOMIC DNA]</scope>
    <source>
        <strain evidence="4">cv. PI 614886</strain>
    </source>
</reference>
<evidence type="ECO:0000256" key="2">
    <source>
        <dbReference type="SAM" id="MobiDB-lite"/>
    </source>
</evidence>
<dbReference type="InterPro" id="IPR046431">
    <property type="entry name" value="FAF_dom"/>
</dbReference>
<keyword evidence="5" id="KW-1185">Reference proteome</keyword>
<dbReference type="PANTHER" id="PTHR33155">
    <property type="entry name" value="FANTASTIC FOUR-LIKE PROTEIN (DUF3049)"/>
    <property type="match status" value="1"/>
</dbReference>
<accession>A0A803KP97</accession>
<comment type="similarity">
    <text evidence="1">Belongs to the fantastic four family.</text>
</comment>
<dbReference type="AlphaFoldDB" id="A0A803KP97"/>
<evidence type="ECO:0000256" key="1">
    <source>
        <dbReference type="ARBA" id="ARBA00008690"/>
    </source>
</evidence>
<organism evidence="4 5">
    <name type="scientific">Chenopodium quinoa</name>
    <name type="common">Quinoa</name>
    <dbReference type="NCBI Taxonomy" id="63459"/>
    <lineage>
        <taxon>Eukaryota</taxon>
        <taxon>Viridiplantae</taxon>
        <taxon>Streptophyta</taxon>
        <taxon>Embryophyta</taxon>
        <taxon>Tracheophyta</taxon>
        <taxon>Spermatophyta</taxon>
        <taxon>Magnoliopsida</taxon>
        <taxon>eudicotyledons</taxon>
        <taxon>Gunneridae</taxon>
        <taxon>Pentapetalae</taxon>
        <taxon>Caryophyllales</taxon>
        <taxon>Chenopodiaceae</taxon>
        <taxon>Chenopodioideae</taxon>
        <taxon>Atripliceae</taxon>
        <taxon>Chenopodium</taxon>
    </lineage>
</organism>
<dbReference type="Pfam" id="PF11250">
    <property type="entry name" value="FAF"/>
    <property type="match status" value="1"/>
</dbReference>